<comment type="caution">
    <text evidence="7">The sequence shown here is derived from an EMBL/GenBank/DDBJ whole genome shotgun (WGS) entry which is preliminary data.</text>
</comment>
<sequence length="699" mass="76850">MGKSKLLSLKTRCFAAWTVEFSLLIISGLLPFSIGVYANSKSDMERTSLHPILVVAEIAIAYPLALPVSHGTRNVAWITNFAWSLALLAPLGVSGWQLYLLATTGRTTPKSWFRVRVLNKNGMSPGFAAVAQRELVGMWIVPVLTTYTVWRNSFAFPNLGAFMVIAFLLWLADSVGFGQRKPRQAWHDRLAGTYTVDDTIPFTLEQIYDQDQWSNDEEAAIASLVITPEPEGENSYKSTIWNYIKKHSNISLVGLSISSIVLILGTLISTQIYIQTQKNSRAIQQINSQQFIFLLQKLNPKSQVEEKEKVSAILALGTLENAQANQFLVDLLVKESNNLNITNIIEQALVNLGVKVIPNLKRANHFLAGRLGSEMSITASARRLQEKSLKVNIQAIKNILAVHSGNTYNLDLSRVQLSIVNSVKPKPNLVLDKVDIWGVNFKYANLNQVSFKSSRFRGPGKDGRWDTYDDWITDFSGAQMQKADLSYANLSRVLLVKTNLSRAILNQAKLSGARMIGANLSSSQLVGADLRGAVLENARLTGADLGDAKLDKADLFGARLVRATAIGAHLAYSNLTNTDWQAADLSGANLHRANLQNANLSATSLKGTILSHANLENVRFRNANLSLADLRGADLTGADFQGVILSSRRPYLTDKFVDVPTVGLESAIVRGVDFSQVKNLDPRQIAYICTQGAFHPNCP</sequence>
<keyword evidence="3 5" id="KW-1133">Transmembrane helix</keyword>
<evidence type="ECO:0000256" key="2">
    <source>
        <dbReference type="ARBA" id="ARBA00022692"/>
    </source>
</evidence>
<feature type="transmembrane region" description="Helical" evidence="5">
    <location>
        <begin position="252"/>
        <end position="274"/>
    </location>
</feature>
<accession>M1X0D2</accession>
<feature type="transmembrane region" description="Helical" evidence="5">
    <location>
        <begin position="154"/>
        <end position="172"/>
    </location>
</feature>
<dbReference type="PANTHER" id="PTHR14136">
    <property type="entry name" value="BTB_POZ DOMAIN-CONTAINING PROTEIN KCTD9"/>
    <property type="match status" value="1"/>
</dbReference>
<dbReference type="SUPFAM" id="SSF141571">
    <property type="entry name" value="Pentapeptide repeat-like"/>
    <property type="match status" value="2"/>
</dbReference>
<evidence type="ECO:0000256" key="1">
    <source>
        <dbReference type="ARBA" id="ARBA00004141"/>
    </source>
</evidence>
<feature type="transmembrane region" description="Helical" evidence="5">
    <location>
        <begin position="81"/>
        <end position="102"/>
    </location>
</feature>
<dbReference type="Pfam" id="PF00805">
    <property type="entry name" value="Pentapeptide"/>
    <property type="match status" value="4"/>
</dbReference>
<name>M1X0D2_9NOST</name>
<feature type="domain" description="RDD" evidence="6">
    <location>
        <begin position="14"/>
        <end position="192"/>
    </location>
</feature>
<dbReference type="Proteomes" id="UP000053051">
    <property type="component" value="Unassembled WGS sequence"/>
</dbReference>
<evidence type="ECO:0000313" key="7">
    <source>
        <dbReference type="EMBL" id="CCH68202.1"/>
    </source>
</evidence>
<dbReference type="AlphaFoldDB" id="M1X0D2"/>
<dbReference type="EMBL" id="CAIY01000082">
    <property type="protein sequence ID" value="CCH68202.1"/>
    <property type="molecule type" value="Genomic_DNA"/>
</dbReference>
<comment type="subcellular location">
    <subcellularLocation>
        <location evidence="1">Membrane</location>
        <topology evidence="1">Multi-pass membrane protein</topology>
    </subcellularLocation>
</comment>
<dbReference type="Pfam" id="PF06271">
    <property type="entry name" value="RDD"/>
    <property type="match status" value="1"/>
</dbReference>
<evidence type="ECO:0000313" key="8">
    <source>
        <dbReference type="Proteomes" id="UP000053051"/>
    </source>
</evidence>
<dbReference type="InterPro" id="IPR051082">
    <property type="entry name" value="Pentapeptide-BTB/POZ_domain"/>
</dbReference>
<dbReference type="InterPro" id="IPR010432">
    <property type="entry name" value="RDD"/>
</dbReference>
<dbReference type="STRING" id="1165094.RINTHH_20470"/>
<organism evidence="7 8">
    <name type="scientific">Richelia intracellularis HH01</name>
    <dbReference type="NCBI Taxonomy" id="1165094"/>
    <lineage>
        <taxon>Bacteria</taxon>
        <taxon>Bacillati</taxon>
        <taxon>Cyanobacteriota</taxon>
        <taxon>Cyanophyceae</taxon>
        <taxon>Nostocales</taxon>
        <taxon>Nostocaceae</taxon>
        <taxon>Richelia</taxon>
    </lineage>
</organism>
<keyword evidence="4 5" id="KW-0472">Membrane</keyword>
<protein>
    <submittedName>
        <fullName evidence="7">Pentapeptide repeat family protein</fullName>
    </submittedName>
</protein>
<dbReference type="InterPro" id="IPR001646">
    <property type="entry name" value="5peptide_repeat"/>
</dbReference>
<evidence type="ECO:0000259" key="6">
    <source>
        <dbReference type="Pfam" id="PF06271"/>
    </source>
</evidence>
<evidence type="ECO:0000256" key="3">
    <source>
        <dbReference type="ARBA" id="ARBA00022989"/>
    </source>
</evidence>
<feature type="transmembrane region" description="Helical" evidence="5">
    <location>
        <begin position="49"/>
        <end position="69"/>
    </location>
</feature>
<dbReference type="GO" id="GO:0016020">
    <property type="term" value="C:membrane"/>
    <property type="evidence" value="ECO:0007669"/>
    <property type="project" value="UniProtKB-SubCell"/>
</dbReference>
<gene>
    <name evidence="7" type="ORF">RINTHH_20470</name>
</gene>
<dbReference type="PANTHER" id="PTHR14136:SF17">
    <property type="entry name" value="BTB_POZ DOMAIN-CONTAINING PROTEIN KCTD9"/>
    <property type="match status" value="1"/>
</dbReference>
<keyword evidence="8" id="KW-1185">Reference proteome</keyword>
<feature type="transmembrane region" description="Helical" evidence="5">
    <location>
        <begin position="14"/>
        <end position="37"/>
    </location>
</feature>
<evidence type="ECO:0000256" key="4">
    <source>
        <dbReference type="ARBA" id="ARBA00023136"/>
    </source>
</evidence>
<reference evidence="8" key="2">
    <citation type="submission" date="2016-01" db="EMBL/GenBank/DDBJ databases">
        <title>Diatom-associated endosymboitic cyanobacterium lacks core nitrogen metabolism enzymes.</title>
        <authorList>
            <person name="Hilton J.A."/>
            <person name="Foster R.A."/>
            <person name="Tripp H.J."/>
            <person name="Carter B.J."/>
            <person name="Zehr J.P."/>
            <person name="Villareal T.A."/>
        </authorList>
    </citation>
    <scope>NUCLEOTIDE SEQUENCE [LARGE SCALE GENOMIC DNA]</scope>
    <source>
        <strain evidence="8">HH01</strain>
    </source>
</reference>
<reference evidence="7 8" key="1">
    <citation type="submission" date="2012-05" db="EMBL/GenBank/DDBJ databases">
        <authorList>
            <person name="Hilton J."/>
        </authorList>
    </citation>
    <scope>NUCLEOTIDE SEQUENCE [LARGE SCALE GENOMIC DNA]</scope>
    <source>
        <strain evidence="7 8">HH01</strain>
    </source>
</reference>
<dbReference type="Gene3D" id="2.160.20.80">
    <property type="entry name" value="E3 ubiquitin-protein ligase SopA"/>
    <property type="match status" value="2"/>
</dbReference>
<evidence type="ECO:0000256" key="5">
    <source>
        <dbReference type="SAM" id="Phobius"/>
    </source>
</evidence>
<keyword evidence="2 5" id="KW-0812">Transmembrane</keyword>
<proteinExistence type="predicted"/>